<dbReference type="Proteomes" id="UP001054857">
    <property type="component" value="Unassembled WGS sequence"/>
</dbReference>
<reference evidence="6 7" key="1">
    <citation type="journal article" date="2021" name="Sci. Rep.">
        <title>Genome sequencing of the multicellular alga Astrephomene provides insights into convergent evolution of germ-soma differentiation.</title>
        <authorList>
            <person name="Yamashita S."/>
            <person name="Yamamoto K."/>
            <person name="Matsuzaki R."/>
            <person name="Suzuki S."/>
            <person name="Yamaguchi H."/>
            <person name="Hirooka S."/>
            <person name="Minakuchi Y."/>
            <person name="Miyagishima S."/>
            <person name="Kawachi M."/>
            <person name="Toyoda A."/>
            <person name="Nozaki H."/>
        </authorList>
    </citation>
    <scope>NUCLEOTIDE SEQUENCE [LARGE SCALE GENOMIC DNA]</scope>
    <source>
        <strain evidence="6 7">NIES-4017</strain>
    </source>
</reference>
<keyword evidence="3" id="KW-0067">ATP-binding</keyword>
<dbReference type="Pfam" id="PF21010">
    <property type="entry name" value="HA2_C"/>
    <property type="match status" value="1"/>
</dbReference>
<comment type="caution">
    <text evidence="6">The sequence shown here is derived from an EMBL/GenBank/DDBJ whole genome shotgun (WGS) entry which is preliminary data.</text>
</comment>
<dbReference type="InterPro" id="IPR007502">
    <property type="entry name" value="Helicase-assoc_dom"/>
</dbReference>
<keyword evidence="2" id="KW-0347">Helicase</keyword>
<evidence type="ECO:0000313" key="6">
    <source>
        <dbReference type="EMBL" id="GFR46511.1"/>
    </source>
</evidence>
<feature type="non-terminal residue" evidence="6">
    <location>
        <position position="1"/>
    </location>
</feature>
<dbReference type="InterPro" id="IPR048333">
    <property type="entry name" value="HA2_WH"/>
</dbReference>
<keyword evidence="7" id="KW-1185">Reference proteome</keyword>
<dbReference type="InterPro" id="IPR001650">
    <property type="entry name" value="Helicase_C-like"/>
</dbReference>
<evidence type="ECO:0000256" key="2">
    <source>
        <dbReference type="ARBA" id="ARBA00022806"/>
    </source>
</evidence>
<dbReference type="Pfam" id="PF00271">
    <property type="entry name" value="Helicase_C"/>
    <property type="match status" value="1"/>
</dbReference>
<dbReference type="PANTHER" id="PTHR18934">
    <property type="entry name" value="ATP-DEPENDENT RNA HELICASE"/>
    <property type="match status" value="1"/>
</dbReference>
<dbReference type="SMART" id="SM00490">
    <property type="entry name" value="HELICc"/>
    <property type="match status" value="1"/>
</dbReference>
<dbReference type="AlphaFoldDB" id="A0AAD3DR50"/>
<dbReference type="SMART" id="SM00847">
    <property type="entry name" value="HA2"/>
    <property type="match status" value="1"/>
</dbReference>
<feature type="non-terminal residue" evidence="6">
    <location>
        <position position="540"/>
    </location>
</feature>
<evidence type="ECO:0000259" key="5">
    <source>
        <dbReference type="PROSITE" id="PS51194"/>
    </source>
</evidence>
<dbReference type="InterPro" id="IPR011709">
    <property type="entry name" value="DEAD-box_helicase_OB_fold"/>
</dbReference>
<name>A0AAD3DR50_9CHLO</name>
<dbReference type="Gene3D" id="3.40.50.300">
    <property type="entry name" value="P-loop containing nucleotide triphosphate hydrolases"/>
    <property type="match status" value="1"/>
</dbReference>
<gene>
    <name evidence="6" type="ORF">Agub_g8095</name>
</gene>
<dbReference type="Gene3D" id="1.20.120.1080">
    <property type="match status" value="1"/>
</dbReference>
<dbReference type="CDD" id="cd18791">
    <property type="entry name" value="SF2_C_RHA"/>
    <property type="match status" value="1"/>
</dbReference>
<organism evidence="6 7">
    <name type="scientific">Astrephomene gubernaculifera</name>
    <dbReference type="NCBI Taxonomy" id="47775"/>
    <lineage>
        <taxon>Eukaryota</taxon>
        <taxon>Viridiplantae</taxon>
        <taxon>Chlorophyta</taxon>
        <taxon>core chlorophytes</taxon>
        <taxon>Chlorophyceae</taxon>
        <taxon>CS clade</taxon>
        <taxon>Chlamydomonadales</taxon>
        <taxon>Astrephomenaceae</taxon>
        <taxon>Astrephomene</taxon>
    </lineage>
</organism>
<dbReference type="GO" id="GO:0004386">
    <property type="term" value="F:helicase activity"/>
    <property type="evidence" value="ECO:0007669"/>
    <property type="project" value="UniProtKB-KW"/>
</dbReference>
<accession>A0AAD3DR50</accession>
<dbReference type="GO" id="GO:0003723">
    <property type="term" value="F:RNA binding"/>
    <property type="evidence" value="ECO:0007669"/>
    <property type="project" value="TreeGrafter"/>
</dbReference>
<proteinExistence type="predicted"/>
<dbReference type="InterPro" id="IPR027417">
    <property type="entry name" value="P-loop_NTPase"/>
</dbReference>
<keyword evidence="2" id="KW-0378">Hydrolase</keyword>
<keyword evidence="1" id="KW-0547">Nucleotide-binding</keyword>
<sequence length="540" mass="57185">HRREGAQAFLSDWPQAFSSGRGDLSGGGALLVFLPGAPEISRLQRLLLSSDKVLSAAGGSAGLRVLPLHGSLSSAEQSRVFGRPPAGCFKVVLSTNVAETSITIDDVTAVLDTGRVKEMSHDAERGIQRLQEGWVSQAAAQQRRGRAGRVRPGICFRLFSSQQWRRMPHHTQPEMLRSPLESVCLLVKGMTEAAAAAAGGSTTSTSTDTLSSSDLSSTLGSSSGAAAFLSRCLSPPSPTAVSSALRLLRGIGAFDSSESLTSLGRHLNRMPMDPRVGKALVYGCMLGCLDPVLTVTAAMAHGRPVFLNLQSALEGAAAARQQLLRSAVTSRSDHIALVAAYNGWIKAVEKGGRSAGSQLCSDCGLSESSLEAIRAGRVEYARVLGELGFLESDPWVIAAAAGAGTGAGQQQQGGADKEDPANRNAGNARFLKAALCAGFYPSVLRVQHPKTKYKEVYGGTEEAEADAKDVKLFDRERGRVFLHPGSVCFSVGKYESGWLVYTQMTEMIRDGRPKLLVREASMVPVYSLLLFGGEVAVEHA</sequence>
<dbReference type="PANTHER" id="PTHR18934:SF145">
    <property type="entry name" value="ATP-DEPENDENT RNA HELICASE DHX57-RELATED"/>
    <property type="match status" value="1"/>
</dbReference>
<evidence type="ECO:0000313" key="7">
    <source>
        <dbReference type="Proteomes" id="UP001054857"/>
    </source>
</evidence>
<dbReference type="GO" id="GO:0005524">
    <property type="term" value="F:ATP binding"/>
    <property type="evidence" value="ECO:0007669"/>
    <property type="project" value="UniProtKB-KW"/>
</dbReference>
<dbReference type="EMBL" id="BMAR01000014">
    <property type="protein sequence ID" value="GFR46511.1"/>
    <property type="molecule type" value="Genomic_DNA"/>
</dbReference>
<dbReference type="Pfam" id="PF07717">
    <property type="entry name" value="OB_NTP_bind"/>
    <property type="match status" value="1"/>
</dbReference>
<dbReference type="PROSITE" id="PS51194">
    <property type="entry name" value="HELICASE_CTER"/>
    <property type="match status" value="1"/>
</dbReference>
<evidence type="ECO:0000256" key="4">
    <source>
        <dbReference type="SAM" id="MobiDB-lite"/>
    </source>
</evidence>
<dbReference type="Pfam" id="PF04408">
    <property type="entry name" value="WHD_HA2"/>
    <property type="match status" value="1"/>
</dbReference>
<feature type="region of interest" description="Disordered" evidence="4">
    <location>
        <begin position="197"/>
        <end position="216"/>
    </location>
</feature>
<evidence type="ECO:0000256" key="1">
    <source>
        <dbReference type="ARBA" id="ARBA00022741"/>
    </source>
</evidence>
<protein>
    <recommendedName>
        <fullName evidence="5">Helicase C-terminal domain-containing protein</fullName>
    </recommendedName>
</protein>
<feature type="domain" description="Helicase C-terminal" evidence="5">
    <location>
        <begin position="12"/>
        <end position="191"/>
    </location>
</feature>
<dbReference type="SUPFAM" id="SSF52540">
    <property type="entry name" value="P-loop containing nucleoside triphosphate hydrolases"/>
    <property type="match status" value="1"/>
</dbReference>
<evidence type="ECO:0000256" key="3">
    <source>
        <dbReference type="ARBA" id="ARBA00022840"/>
    </source>
</evidence>